<dbReference type="EMBL" id="LODT01000004">
    <property type="protein sequence ID" value="KYR02201.1"/>
    <property type="molecule type" value="Genomic_DNA"/>
</dbReference>
<dbReference type="PANTHER" id="PTHR10133">
    <property type="entry name" value="DNA POLYMERASE I"/>
    <property type="match status" value="1"/>
</dbReference>
<dbReference type="Pfam" id="PF00476">
    <property type="entry name" value="DNA_pol_A"/>
    <property type="match status" value="1"/>
</dbReference>
<keyword evidence="4" id="KW-0239">DNA-directed DNA polymerase</keyword>
<dbReference type="Gene3D" id="1.20.1060.10">
    <property type="entry name" value="Taq DNA Polymerase, Chain T, domain 4"/>
    <property type="match status" value="1"/>
</dbReference>
<dbReference type="AlphaFoldDB" id="A0A152A7U7"/>
<dbReference type="STRING" id="361077.A0A152A7U7"/>
<keyword evidence="6" id="KW-0175">Coiled coil</keyword>
<keyword evidence="2" id="KW-0808">Transferase</keyword>
<evidence type="ECO:0000256" key="6">
    <source>
        <dbReference type="SAM" id="Coils"/>
    </source>
</evidence>
<gene>
    <name evidence="8" type="ORF">DLAC_01020</name>
</gene>
<name>A0A152A7U7_TIELA</name>
<organism evidence="8 9">
    <name type="scientific">Tieghemostelium lacteum</name>
    <name type="common">Slime mold</name>
    <name type="synonym">Dictyostelium lacteum</name>
    <dbReference type="NCBI Taxonomy" id="361077"/>
    <lineage>
        <taxon>Eukaryota</taxon>
        <taxon>Amoebozoa</taxon>
        <taxon>Evosea</taxon>
        <taxon>Eumycetozoa</taxon>
        <taxon>Dictyostelia</taxon>
        <taxon>Dictyosteliales</taxon>
        <taxon>Raperosteliaceae</taxon>
        <taxon>Tieghemostelium</taxon>
    </lineage>
</organism>
<dbReference type="GO" id="GO:0003887">
    <property type="term" value="F:DNA-directed DNA polymerase activity"/>
    <property type="evidence" value="ECO:0007669"/>
    <property type="project" value="UniProtKB-KW"/>
</dbReference>
<dbReference type="GO" id="GO:0097681">
    <property type="term" value="P:double-strand break repair via alternative nonhomologous end joining"/>
    <property type="evidence" value="ECO:0007669"/>
    <property type="project" value="TreeGrafter"/>
</dbReference>
<dbReference type="OMA" id="ENNDINC"/>
<comment type="catalytic activity">
    <reaction evidence="5">
        <text>DNA(n) + a 2'-deoxyribonucleoside 5'-triphosphate = DNA(n+1) + diphosphate</text>
        <dbReference type="Rhea" id="RHEA:22508"/>
        <dbReference type="Rhea" id="RHEA-COMP:17339"/>
        <dbReference type="Rhea" id="RHEA-COMP:17340"/>
        <dbReference type="ChEBI" id="CHEBI:33019"/>
        <dbReference type="ChEBI" id="CHEBI:61560"/>
        <dbReference type="ChEBI" id="CHEBI:173112"/>
        <dbReference type="EC" id="2.7.7.7"/>
    </reaction>
</comment>
<dbReference type="PRINTS" id="PR00868">
    <property type="entry name" value="DNAPOLI"/>
</dbReference>
<keyword evidence="3" id="KW-0548">Nucleotidyltransferase</keyword>
<dbReference type="CDD" id="cd08638">
    <property type="entry name" value="DNA_pol_A_theta"/>
    <property type="match status" value="1"/>
</dbReference>
<evidence type="ECO:0000259" key="7">
    <source>
        <dbReference type="SMART" id="SM00482"/>
    </source>
</evidence>
<evidence type="ECO:0000256" key="5">
    <source>
        <dbReference type="ARBA" id="ARBA00049244"/>
    </source>
</evidence>
<dbReference type="InterPro" id="IPR002298">
    <property type="entry name" value="DNA_polymerase_A"/>
</dbReference>
<dbReference type="SUPFAM" id="SSF56672">
    <property type="entry name" value="DNA/RNA polymerases"/>
    <property type="match status" value="1"/>
</dbReference>
<comment type="caution">
    <text evidence="8">The sequence shown here is derived from an EMBL/GenBank/DDBJ whole genome shotgun (WGS) entry which is preliminary data.</text>
</comment>
<keyword evidence="9" id="KW-1185">Reference proteome</keyword>
<dbReference type="OrthoDB" id="2320933at2759"/>
<dbReference type="Gene3D" id="3.30.420.10">
    <property type="entry name" value="Ribonuclease H-like superfamily/Ribonuclease H"/>
    <property type="match status" value="1"/>
</dbReference>
<evidence type="ECO:0000313" key="9">
    <source>
        <dbReference type="Proteomes" id="UP000076078"/>
    </source>
</evidence>
<evidence type="ECO:0000256" key="3">
    <source>
        <dbReference type="ARBA" id="ARBA00022695"/>
    </source>
</evidence>
<accession>A0A152A7U7</accession>
<dbReference type="InterPro" id="IPR036397">
    <property type="entry name" value="RNaseH_sf"/>
</dbReference>
<dbReference type="PANTHER" id="PTHR10133:SF62">
    <property type="entry name" value="DNA POLYMERASE THETA"/>
    <property type="match status" value="1"/>
</dbReference>
<dbReference type="GO" id="GO:0003677">
    <property type="term" value="F:DNA binding"/>
    <property type="evidence" value="ECO:0007669"/>
    <property type="project" value="InterPro"/>
</dbReference>
<protein>
    <recommendedName>
        <fullName evidence="1">DNA-directed DNA polymerase</fullName>
        <ecNumber evidence="1">2.7.7.7</ecNumber>
    </recommendedName>
</protein>
<dbReference type="EC" id="2.7.7.7" evidence="1"/>
<dbReference type="Gene3D" id="1.10.150.20">
    <property type="entry name" value="5' to 3' exonuclease, C-terminal subdomain"/>
    <property type="match status" value="1"/>
</dbReference>
<dbReference type="PROSITE" id="PS00447">
    <property type="entry name" value="DNA_POLYMERASE_A"/>
    <property type="match status" value="1"/>
</dbReference>
<feature type="coiled-coil region" evidence="6">
    <location>
        <begin position="84"/>
        <end position="111"/>
    </location>
</feature>
<dbReference type="InterPro" id="IPR001098">
    <property type="entry name" value="DNA-dir_DNA_pol_A_palm_dom"/>
</dbReference>
<dbReference type="SMART" id="SM00482">
    <property type="entry name" value="POLAc"/>
    <property type="match status" value="1"/>
</dbReference>
<dbReference type="InterPro" id="IPR012337">
    <property type="entry name" value="RNaseH-like_sf"/>
</dbReference>
<feature type="domain" description="DNA-directed DNA polymerase family A palm" evidence="7">
    <location>
        <begin position="728"/>
        <end position="937"/>
    </location>
</feature>
<dbReference type="FunFam" id="1.10.150.20:FF:000002">
    <property type="entry name" value="DNA polymerase I"/>
    <property type="match status" value="1"/>
</dbReference>
<dbReference type="InterPro" id="IPR043502">
    <property type="entry name" value="DNA/RNA_pol_sf"/>
</dbReference>
<dbReference type="InParanoid" id="A0A152A7U7"/>
<dbReference type="SUPFAM" id="SSF53098">
    <property type="entry name" value="Ribonuclease H-like"/>
    <property type="match status" value="1"/>
</dbReference>
<evidence type="ECO:0000256" key="2">
    <source>
        <dbReference type="ARBA" id="ARBA00022679"/>
    </source>
</evidence>
<dbReference type="Proteomes" id="UP000076078">
    <property type="component" value="Unassembled WGS sequence"/>
</dbReference>
<dbReference type="InterPro" id="IPR019760">
    <property type="entry name" value="DNA-dir_DNA_pol_A_CS"/>
</dbReference>
<proteinExistence type="predicted"/>
<reference evidence="8 9" key="1">
    <citation type="submission" date="2015-12" db="EMBL/GenBank/DDBJ databases">
        <title>Dictyostelia acquired genes for synthesis and detection of signals that induce cell-type specialization by lateral gene transfer from prokaryotes.</title>
        <authorList>
            <person name="Gloeckner G."/>
            <person name="Schaap P."/>
        </authorList>
    </citation>
    <scope>NUCLEOTIDE SEQUENCE [LARGE SCALE GENOMIC DNA]</scope>
    <source>
        <strain evidence="8 9">TK</strain>
    </source>
</reference>
<evidence type="ECO:0000256" key="4">
    <source>
        <dbReference type="ARBA" id="ARBA00022932"/>
    </source>
</evidence>
<sequence length="978" mass="112899">MESSNINNESYDFPSFSFDSVEIHSIQKENKQQQSNNRVDTLLNNNIFSNLLKFKGIISGTTDDYNQVPNTDSLSTFTILRDRLFKLKENVDILEQRHLILQKKQQQEEEQQIVNSKKRKQMDENNDINCNIVNKNIKLDNNSNLIDSPVGLIKSASIIEDKKSPPQEPYKSIKKLTLSSPKTPLSINNNLNNISNNTNIVNNNQKLSLKLSISKPTTLNSKLIIPETTKVDVLTTMELSPIEYNDSDNEIIFLNYQLTIDQLMDRLGKCVNIKSHENNKSWTDDKASFSDTILPFKVHKVSQNCYKWFQASWAAQIEFSFTLCFESLVLQLEKDVGLNNAIEEMLAEESVFLPELFEIKGLVVTWGHATTVYFLPLTESEDSTLTKEMINSRWSFIRLVLENQYSYKYLYNMKPQLKLFLYKGIKVKHNLMDPKIAAWLLESDKNKDRTLSQLYLEYTDTISRNVTVGKNLFDRSFLCCQRTINTMQSLLKRLHYQKDLLKIFLDIEMKILPIFSQMEYDGIGFSDQQFDYSKSLIESKIKYLTYKSRILLPWKSHEKIDLGSLDEMSDVLYTDLKLPKPDNIPKDTVEKGKKSFWSTNAAHMDSISHYHPMPAIITEYRRLTHHVTHYIEILGKYQFSNKRFNSMRRIYSTILQTIVPTGRITMVYPNLQNIPHPIEFLQCPGGIDFSQESIPSPDDDISKDTFDYSTDPNYINLLKLEKKCEKVTLTIRDSFIPKKGCIFLSVDYSQIELRILTHFSRDEKLMDLFNEKKHLDVFKVMSHQITGVPLELITTDSRNFAKHLCYGILYGMGAKSLAKKLFISVDKAKGALSSINTTYHQLSKYLKSVDDSCVRDGFVSTLYGRKRFFPEVTATTDFAILGKNKRAARNTIPQGTAADIIKLAMVRIQEQFEQLHLKSIFVLQLHDELLFEVPEEELDQLAPIVKNIMENIVELAVPLPIRMATGYSWGSLKPYVCK</sequence>
<evidence type="ECO:0000313" key="8">
    <source>
        <dbReference type="EMBL" id="KYR02201.1"/>
    </source>
</evidence>
<evidence type="ECO:0000256" key="1">
    <source>
        <dbReference type="ARBA" id="ARBA00012417"/>
    </source>
</evidence>
<dbReference type="Gene3D" id="3.30.70.370">
    <property type="match status" value="1"/>
</dbReference>
<dbReference type="GO" id="GO:0006261">
    <property type="term" value="P:DNA-templated DNA replication"/>
    <property type="evidence" value="ECO:0007669"/>
    <property type="project" value="InterPro"/>
</dbReference>